<feature type="compositionally biased region" description="Acidic residues" evidence="6">
    <location>
        <begin position="1"/>
        <end position="16"/>
    </location>
</feature>
<evidence type="ECO:0000256" key="1">
    <source>
        <dbReference type="ARBA" id="ARBA00004604"/>
    </source>
</evidence>
<dbReference type="HOGENOM" id="CLU_036007_4_0_1"/>
<gene>
    <name evidence="7" type="ORF">SELMODRAFT_138112</name>
</gene>
<dbReference type="Gramene" id="EFJ04891">
    <property type="protein sequence ID" value="EFJ04891"/>
    <property type="gene ID" value="SELMODRAFT_138112"/>
</dbReference>
<dbReference type="GO" id="GO:0034399">
    <property type="term" value="C:nuclear periphery"/>
    <property type="evidence" value="ECO:0000318"/>
    <property type="project" value="GO_Central"/>
</dbReference>
<accession>D8TEM9</accession>
<name>D8TEM9_SELML</name>
<dbReference type="Proteomes" id="UP000001514">
    <property type="component" value="Unassembled WGS sequence"/>
</dbReference>
<dbReference type="FunCoup" id="D8TEM9">
    <property type="interactions" value="3701"/>
</dbReference>
<evidence type="ECO:0000256" key="5">
    <source>
        <dbReference type="ARBA" id="ARBA00023242"/>
    </source>
</evidence>
<organism evidence="8">
    <name type="scientific">Selaginella moellendorffii</name>
    <name type="common">Spikemoss</name>
    <dbReference type="NCBI Taxonomy" id="88036"/>
    <lineage>
        <taxon>Eukaryota</taxon>
        <taxon>Viridiplantae</taxon>
        <taxon>Streptophyta</taxon>
        <taxon>Embryophyta</taxon>
        <taxon>Tracheophyta</taxon>
        <taxon>Lycopodiopsida</taxon>
        <taxon>Selaginellales</taxon>
        <taxon>Selaginellaceae</taxon>
        <taxon>Selaginella</taxon>
    </lineage>
</organism>
<dbReference type="EMBL" id="GL377745">
    <property type="protein sequence ID" value="EFJ04891.1"/>
    <property type="molecule type" value="Genomic_DNA"/>
</dbReference>
<dbReference type="KEGG" id="smo:SELMODRAFT_138112"/>
<dbReference type="GO" id="GO:0005730">
    <property type="term" value="C:nucleolus"/>
    <property type="evidence" value="ECO:0000318"/>
    <property type="project" value="GO_Central"/>
</dbReference>
<keyword evidence="4" id="KW-0175">Coiled coil</keyword>
<dbReference type="InParanoid" id="D8TEM9"/>
<evidence type="ECO:0000313" key="7">
    <source>
        <dbReference type="EMBL" id="EFJ04891.1"/>
    </source>
</evidence>
<dbReference type="STRING" id="88036.D8TEM9"/>
<keyword evidence="5" id="KW-0539">Nucleus</keyword>
<evidence type="ECO:0000256" key="6">
    <source>
        <dbReference type="SAM" id="MobiDB-lite"/>
    </source>
</evidence>
<dbReference type="PANTHER" id="PTHR13028:SF0">
    <property type="entry name" value="RRNA-PROCESSING PROTEIN EBP2-RELATED"/>
    <property type="match status" value="1"/>
</dbReference>
<feature type="compositionally biased region" description="Basic and acidic residues" evidence="6">
    <location>
        <begin position="125"/>
        <end position="164"/>
    </location>
</feature>
<dbReference type="GO" id="GO:0030687">
    <property type="term" value="C:preribosome, large subunit precursor"/>
    <property type="evidence" value="ECO:0000318"/>
    <property type="project" value="GO_Central"/>
</dbReference>
<dbReference type="PANTHER" id="PTHR13028">
    <property type="entry name" value="RRNA PROCESSING PROTEIN EBNA1-BINDING PROTEIN-RELATED"/>
    <property type="match status" value="1"/>
</dbReference>
<evidence type="ECO:0000313" key="8">
    <source>
        <dbReference type="Proteomes" id="UP000001514"/>
    </source>
</evidence>
<dbReference type="Pfam" id="PF05890">
    <property type="entry name" value="Ebp2"/>
    <property type="match status" value="1"/>
</dbReference>
<evidence type="ECO:0000256" key="2">
    <source>
        <dbReference type="ARBA" id="ARBA00007336"/>
    </source>
</evidence>
<reference evidence="7 8" key="1">
    <citation type="journal article" date="2011" name="Science">
        <title>The Selaginella genome identifies genetic changes associated with the evolution of vascular plants.</title>
        <authorList>
            <person name="Banks J.A."/>
            <person name="Nishiyama T."/>
            <person name="Hasebe M."/>
            <person name="Bowman J.L."/>
            <person name="Gribskov M."/>
            <person name="dePamphilis C."/>
            <person name="Albert V.A."/>
            <person name="Aono N."/>
            <person name="Aoyama T."/>
            <person name="Ambrose B.A."/>
            <person name="Ashton N.W."/>
            <person name="Axtell M.J."/>
            <person name="Barker E."/>
            <person name="Barker M.S."/>
            <person name="Bennetzen J.L."/>
            <person name="Bonawitz N.D."/>
            <person name="Chapple C."/>
            <person name="Cheng C."/>
            <person name="Correa L.G."/>
            <person name="Dacre M."/>
            <person name="DeBarry J."/>
            <person name="Dreyer I."/>
            <person name="Elias M."/>
            <person name="Engstrom E.M."/>
            <person name="Estelle M."/>
            <person name="Feng L."/>
            <person name="Finet C."/>
            <person name="Floyd S.K."/>
            <person name="Frommer W.B."/>
            <person name="Fujita T."/>
            <person name="Gramzow L."/>
            <person name="Gutensohn M."/>
            <person name="Harholt J."/>
            <person name="Hattori M."/>
            <person name="Heyl A."/>
            <person name="Hirai T."/>
            <person name="Hiwatashi Y."/>
            <person name="Ishikawa M."/>
            <person name="Iwata M."/>
            <person name="Karol K.G."/>
            <person name="Koehler B."/>
            <person name="Kolukisaoglu U."/>
            <person name="Kubo M."/>
            <person name="Kurata T."/>
            <person name="Lalonde S."/>
            <person name="Li K."/>
            <person name="Li Y."/>
            <person name="Litt A."/>
            <person name="Lyons E."/>
            <person name="Manning G."/>
            <person name="Maruyama T."/>
            <person name="Michael T.P."/>
            <person name="Mikami K."/>
            <person name="Miyazaki S."/>
            <person name="Morinaga S."/>
            <person name="Murata T."/>
            <person name="Mueller-Roeber B."/>
            <person name="Nelson D.R."/>
            <person name="Obara M."/>
            <person name="Oguri Y."/>
            <person name="Olmstead R.G."/>
            <person name="Onodera N."/>
            <person name="Petersen B.L."/>
            <person name="Pils B."/>
            <person name="Prigge M."/>
            <person name="Rensing S.A."/>
            <person name="Riano-Pachon D.M."/>
            <person name="Roberts A.W."/>
            <person name="Sato Y."/>
            <person name="Scheller H.V."/>
            <person name="Schulz B."/>
            <person name="Schulz C."/>
            <person name="Shakirov E.V."/>
            <person name="Shibagaki N."/>
            <person name="Shinohara N."/>
            <person name="Shippen D.E."/>
            <person name="Soerensen I."/>
            <person name="Sotooka R."/>
            <person name="Sugimoto N."/>
            <person name="Sugita M."/>
            <person name="Sumikawa N."/>
            <person name="Tanurdzic M."/>
            <person name="Theissen G."/>
            <person name="Ulvskov P."/>
            <person name="Wakazuki S."/>
            <person name="Weng J.K."/>
            <person name="Willats W.W."/>
            <person name="Wipf D."/>
            <person name="Wolf P.G."/>
            <person name="Yang L."/>
            <person name="Zimmer A.D."/>
            <person name="Zhu Q."/>
            <person name="Mitros T."/>
            <person name="Hellsten U."/>
            <person name="Loque D."/>
            <person name="Otillar R."/>
            <person name="Salamov A."/>
            <person name="Schmutz J."/>
            <person name="Shapiro H."/>
            <person name="Lindquist E."/>
            <person name="Lucas S."/>
            <person name="Rokhsar D."/>
            <person name="Grigoriev I.V."/>
        </authorList>
    </citation>
    <scope>NUCLEOTIDE SEQUENCE [LARGE SCALE GENOMIC DNA]</scope>
</reference>
<protein>
    <submittedName>
        <fullName evidence="7">Uncharacterized protein</fullName>
    </submittedName>
</protein>
<dbReference type="OMA" id="RETMFHR"/>
<dbReference type="GO" id="GO:0042273">
    <property type="term" value="P:ribosomal large subunit biogenesis"/>
    <property type="evidence" value="ECO:0000318"/>
    <property type="project" value="GO_Central"/>
</dbReference>
<dbReference type="AlphaFoldDB" id="D8TEM9"/>
<proteinExistence type="inferred from homology"/>
<comment type="subcellular location">
    <subcellularLocation>
        <location evidence="1">Nucleus</location>
        <location evidence="1">Nucleolus</location>
    </subcellularLocation>
</comment>
<comment type="similarity">
    <text evidence="2">Belongs to the EBP2 family.</text>
</comment>
<feature type="region of interest" description="Disordered" evidence="6">
    <location>
        <begin position="125"/>
        <end position="262"/>
    </location>
</feature>
<keyword evidence="8" id="KW-1185">Reference proteome</keyword>
<dbReference type="GO" id="GO:0006364">
    <property type="term" value="P:rRNA processing"/>
    <property type="evidence" value="ECO:0000318"/>
    <property type="project" value="GO_Central"/>
</dbReference>
<dbReference type="InterPro" id="IPR008610">
    <property type="entry name" value="Ebp2"/>
</dbReference>
<keyword evidence="3" id="KW-0690">Ribosome biogenesis</keyword>
<dbReference type="OrthoDB" id="443772at2759"/>
<evidence type="ECO:0000256" key="3">
    <source>
        <dbReference type="ARBA" id="ARBA00022517"/>
    </source>
</evidence>
<sequence>MAEHEEEEEEEEEQPLEEARRDAVYDVDGLHDKLEDIAWDGEVGWIHSLSVSVPMDEGGVSVEDDLAREMCFYTQALEGAREAYSQLQELGAPFLRPSDYYAEMVKSDTHMLKVKDRLLSDKKQIEEEQERRKAREAKKYAKEVQAEKMKERARQKKHDFESVKKWRKMRKDSDFTQGEDDFPVDAPDAKPKRNAAAPWDRSGGKKLAGHKSKSRQQRDAKFGYGGRKGLSKKNTADSAAGGLKRSARPSSGPQSFKKQRRK</sequence>
<feature type="region of interest" description="Disordered" evidence="6">
    <location>
        <begin position="1"/>
        <end position="22"/>
    </location>
</feature>
<evidence type="ECO:0000256" key="4">
    <source>
        <dbReference type="ARBA" id="ARBA00023054"/>
    </source>
</evidence>
<dbReference type="eggNOG" id="KOG3080">
    <property type="taxonomic scope" value="Eukaryota"/>
</dbReference>